<dbReference type="Gene3D" id="2.60.120.330">
    <property type="entry name" value="B-lactam Antibiotic, Isopenicillin N Synthase, Chain"/>
    <property type="match status" value="1"/>
</dbReference>
<keyword evidence="4 9" id="KW-0560">Oxidoreductase</keyword>
<organism evidence="11 12">
    <name type="scientific">Lupinus angustifolius</name>
    <name type="common">Narrow-leaved blue lupine</name>
    <dbReference type="NCBI Taxonomy" id="3871"/>
    <lineage>
        <taxon>Eukaryota</taxon>
        <taxon>Viridiplantae</taxon>
        <taxon>Streptophyta</taxon>
        <taxon>Embryophyta</taxon>
        <taxon>Tracheophyta</taxon>
        <taxon>Spermatophyta</taxon>
        <taxon>Magnoliopsida</taxon>
        <taxon>eudicotyledons</taxon>
        <taxon>Gunneridae</taxon>
        <taxon>Pentapetalae</taxon>
        <taxon>rosids</taxon>
        <taxon>fabids</taxon>
        <taxon>Fabales</taxon>
        <taxon>Fabaceae</taxon>
        <taxon>Papilionoideae</taxon>
        <taxon>50 kb inversion clade</taxon>
        <taxon>genistoids sensu lato</taxon>
        <taxon>core genistoids</taxon>
        <taxon>Genisteae</taxon>
        <taxon>Lupinus</taxon>
    </lineage>
</organism>
<dbReference type="FunFam" id="2.60.120.330:FF:000003">
    <property type="entry name" value="Gibberellin 20 oxidase 2"/>
    <property type="match status" value="1"/>
</dbReference>
<accession>A0A4P1RTM4</accession>
<comment type="pathway">
    <text evidence="6">Plant hormone biosynthesis; gibberellin biosynthesis.</text>
</comment>
<evidence type="ECO:0000256" key="4">
    <source>
        <dbReference type="ARBA" id="ARBA00023002"/>
    </source>
</evidence>
<dbReference type="InterPro" id="IPR005123">
    <property type="entry name" value="Oxoglu/Fe-dep_dioxygenase_dom"/>
</dbReference>
<evidence type="ECO:0000256" key="2">
    <source>
        <dbReference type="ARBA" id="ARBA00004972"/>
    </source>
</evidence>
<dbReference type="KEGG" id="lang:109358773"/>
<sequence length="390" mass="43821">MGESLSGATLIHNPTPKVENDMMSIFDKHLLQNISELPKEFQWPSEQLVETSHESLNEPLIDLGVMKTGDEVAIAKAAELVRNACMKHGLFQVTNHGVDLDLTKAAYDEMDTIFNLPVSKKLSAKKKEGSQEGYSGAHGDRFASRLPWKEILTFINDYSKISDSQVLDYFVSTFGPEFQHTGLVFQKYCEAMKEFSHTVLELLAISLGVDRMHYKEFFDDGYLVMRVNSYPPCLDNAHTFGTGPHTDPTSLTFLHQDQVGGLEVFSDNKWLEVRPRPDAFVINIGDTFMALTNGIYKSCMHRVLVNKEVQRKSMTGFLDPRGDKAVRAPESLISKDTPRKYPDFTWADILDFTQKHHRAEADTLDVYFSWLGSSKSAPANSAPANSAPEE</sequence>
<evidence type="ECO:0000313" key="12">
    <source>
        <dbReference type="Proteomes" id="UP000188354"/>
    </source>
</evidence>
<comment type="pathway">
    <text evidence="2">Hormone biosynthesis.</text>
</comment>
<dbReference type="Gramene" id="OIW18157">
    <property type="protein sequence ID" value="OIW18157"/>
    <property type="gene ID" value="TanjilG_31277"/>
</dbReference>
<protein>
    <recommendedName>
        <fullName evidence="10">Fe2OG dioxygenase domain-containing protein</fullName>
    </recommendedName>
</protein>
<keyword evidence="3 9" id="KW-0479">Metal-binding</keyword>
<evidence type="ECO:0000256" key="9">
    <source>
        <dbReference type="RuleBase" id="RU003682"/>
    </source>
</evidence>
<proteinExistence type="inferred from homology"/>
<dbReference type="AlphaFoldDB" id="A0A4P1RTM4"/>
<gene>
    <name evidence="11" type="ORF">TanjilG_31277</name>
</gene>
<dbReference type="InterPro" id="IPR050231">
    <property type="entry name" value="Iron_ascorbate_oxido_reductase"/>
</dbReference>
<evidence type="ECO:0000256" key="6">
    <source>
        <dbReference type="ARBA" id="ARBA00037909"/>
    </source>
</evidence>
<dbReference type="PRINTS" id="PR00682">
    <property type="entry name" value="IPNSYNTHASE"/>
</dbReference>
<evidence type="ECO:0000256" key="7">
    <source>
        <dbReference type="ARBA" id="ARBA00043997"/>
    </source>
</evidence>
<dbReference type="Pfam" id="PF03171">
    <property type="entry name" value="2OG-FeII_Oxy"/>
    <property type="match status" value="1"/>
</dbReference>
<dbReference type="InterPro" id="IPR027443">
    <property type="entry name" value="IPNS-like_sf"/>
</dbReference>
<comment type="cofactor">
    <cofactor evidence="1">
        <name>L-ascorbate</name>
        <dbReference type="ChEBI" id="CHEBI:38290"/>
    </cofactor>
</comment>
<dbReference type="GO" id="GO:0045544">
    <property type="term" value="F:gibberellin 20-oxidase activity"/>
    <property type="evidence" value="ECO:0007669"/>
    <property type="project" value="UniProtKB-ARBA"/>
</dbReference>
<reference evidence="11 12" key="1">
    <citation type="journal article" date="2017" name="Plant Biotechnol. J.">
        <title>A comprehensive draft genome sequence for lupin (Lupinus angustifolius), an emerging health food: insights into plant-microbe interactions and legume evolution.</title>
        <authorList>
            <person name="Hane J.K."/>
            <person name="Ming Y."/>
            <person name="Kamphuis L.G."/>
            <person name="Nelson M.N."/>
            <person name="Garg G."/>
            <person name="Atkins C.A."/>
            <person name="Bayer P.E."/>
            <person name="Bravo A."/>
            <person name="Bringans S."/>
            <person name="Cannon S."/>
            <person name="Edwards D."/>
            <person name="Foley R."/>
            <person name="Gao L.L."/>
            <person name="Harrison M.J."/>
            <person name="Huang W."/>
            <person name="Hurgobin B."/>
            <person name="Li S."/>
            <person name="Liu C.W."/>
            <person name="McGrath A."/>
            <person name="Morahan G."/>
            <person name="Murray J."/>
            <person name="Weller J."/>
            <person name="Jian J."/>
            <person name="Singh K.B."/>
        </authorList>
    </citation>
    <scope>NUCLEOTIDE SEQUENCE [LARGE SCALE GENOMIC DNA]</scope>
    <source>
        <strain evidence="12">cv. Tanjil</strain>
        <tissue evidence="11">Whole plant</tissue>
    </source>
</reference>
<dbReference type="InterPro" id="IPR026992">
    <property type="entry name" value="DIOX_N"/>
</dbReference>
<comment type="catalytic activity">
    <reaction evidence="8">
        <text>gibberellin A12 + 2 2-oxoglutarate + 3 O2 + H(+) = gibberellin A9 + 2 succinate + 3 CO2 + 2 H2O</text>
        <dbReference type="Rhea" id="RHEA:60772"/>
        <dbReference type="ChEBI" id="CHEBI:15377"/>
        <dbReference type="ChEBI" id="CHEBI:15378"/>
        <dbReference type="ChEBI" id="CHEBI:15379"/>
        <dbReference type="ChEBI" id="CHEBI:16526"/>
        <dbReference type="ChEBI" id="CHEBI:16810"/>
        <dbReference type="ChEBI" id="CHEBI:30031"/>
        <dbReference type="ChEBI" id="CHEBI:58627"/>
        <dbReference type="ChEBI" id="CHEBI:73255"/>
    </reaction>
    <physiologicalReaction direction="left-to-right" evidence="8">
        <dbReference type="Rhea" id="RHEA:60773"/>
    </physiologicalReaction>
</comment>
<name>A0A4P1RTM4_LUPAN</name>
<dbReference type="OrthoDB" id="288590at2759"/>
<dbReference type="SUPFAM" id="SSF51197">
    <property type="entry name" value="Clavaminate synthase-like"/>
    <property type="match status" value="1"/>
</dbReference>
<keyword evidence="5 9" id="KW-0408">Iron</keyword>
<comment type="similarity">
    <text evidence="7">Belongs to the iron/ascorbate-dependent oxidoreductase family. GA20OX subfamily.</text>
</comment>
<dbReference type="PANTHER" id="PTHR47990">
    <property type="entry name" value="2-OXOGLUTARATE (2OG) AND FE(II)-DEPENDENT OXYGENASE SUPERFAMILY PROTEIN-RELATED"/>
    <property type="match status" value="1"/>
</dbReference>
<dbReference type="EMBL" id="CM007361">
    <property type="protein sequence ID" value="OIW18157.1"/>
    <property type="molecule type" value="Genomic_DNA"/>
</dbReference>
<dbReference type="Proteomes" id="UP000188354">
    <property type="component" value="Chromosome LG01"/>
</dbReference>
<dbReference type="GO" id="GO:0009686">
    <property type="term" value="P:gibberellin biosynthetic process"/>
    <property type="evidence" value="ECO:0007669"/>
    <property type="project" value="UniProtKB-ARBA"/>
</dbReference>
<feature type="domain" description="Fe2OG dioxygenase" evidence="10">
    <location>
        <begin position="221"/>
        <end position="320"/>
    </location>
</feature>
<evidence type="ECO:0000256" key="5">
    <source>
        <dbReference type="ARBA" id="ARBA00023004"/>
    </source>
</evidence>
<evidence type="ECO:0000259" key="10">
    <source>
        <dbReference type="PROSITE" id="PS51471"/>
    </source>
</evidence>
<evidence type="ECO:0000256" key="8">
    <source>
        <dbReference type="ARBA" id="ARBA00050508"/>
    </source>
</evidence>
<evidence type="ECO:0000256" key="1">
    <source>
        <dbReference type="ARBA" id="ARBA00001961"/>
    </source>
</evidence>
<dbReference type="PROSITE" id="PS51471">
    <property type="entry name" value="FE2OG_OXY"/>
    <property type="match status" value="1"/>
</dbReference>
<evidence type="ECO:0000256" key="3">
    <source>
        <dbReference type="ARBA" id="ARBA00022723"/>
    </source>
</evidence>
<keyword evidence="12" id="KW-1185">Reference proteome</keyword>
<dbReference type="InterPro" id="IPR044861">
    <property type="entry name" value="IPNS-like_FE2OG_OXY"/>
</dbReference>
<dbReference type="GO" id="GO:0046872">
    <property type="term" value="F:metal ion binding"/>
    <property type="evidence" value="ECO:0007669"/>
    <property type="project" value="UniProtKB-KW"/>
</dbReference>
<dbReference type="Pfam" id="PF14226">
    <property type="entry name" value="DIOX_N"/>
    <property type="match status" value="1"/>
</dbReference>
<evidence type="ECO:0000313" key="11">
    <source>
        <dbReference type="EMBL" id="OIW18157.1"/>
    </source>
</evidence>